<evidence type="ECO:0000256" key="13">
    <source>
        <dbReference type="SAM" id="MobiDB-lite"/>
    </source>
</evidence>
<keyword evidence="11" id="KW-0539">Nucleus</keyword>
<dbReference type="PANTHER" id="PTHR23234:SF10">
    <property type="entry name" value="RIKEN CDNA 6720489N17 GENE-RELATED"/>
    <property type="match status" value="1"/>
</dbReference>
<keyword evidence="10" id="KW-0804">Transcription</keyword>
<reference evidence="15" key="1">
    <citation type="submission" date="2025-08" db="UniProtKB">
        <authorList>
            <consortium name="Ensembl"/>
        </authorList>
    </citation>
    <scope>IDENTIFICATION</scope>
</reference>
<keyword evidence="4" id="KW-0479">Metal-binding</keyword>
<accession>A0A8B9JFJ8</accession>
<protein>
    <recommendedName>
        <fullName evidence="14">C2H2-type domain-containing protein</fullName>
    </recommendedName>
</protein>
<comment type="function">
    <text evidence="1">May be involved in transcriptional regulation.</text>
</comment>
<evidence type="ECO:0000256" key="9">
    <source>
        <dbReference type="ARBA" id="ARBA00023125"/>
    </source>
</evidence>
<dbReference type="PANTHER" id="PTHR23234">
    <property type="entry name" value="ZNF44 PROTEIN"/>
    <property type="match status" value="1"/>
</dbReference>
<organism evidence="15 16">
    <name type="scientific">Astyanax mexicanus</name>
    <name type="common">Blind cave fish</name>
    <name type="synonym">Astyanax fasciatus mexicanus</name>
    <dbReference type="NCBI Taxonomy" id="7994"/>
    <lineage>
        <taxon>Eukaryota</taxon>
        <taxon>Metazoa</taxon>
        <taxon>Chordata</taxon>
        <taxon>Craniata</taxon>
        <taxon>Vertebrata</taxon>
        <taxon>Euteleostomi</taxon>
        <taxon>Actinopterygii</taxon>
        <taxon>Neopterygii</taxon>
        <taxon>Teleostei</taxon>
        <taxon>Ostariophysi</taxon>
        <taxon>Characiformes</taxon>
        <taxon>Characoidei</taxon>
        <taxon>Acestrorhamphidae</taxon>
        <taxon>Acestrorhamphinae</taxon>
        <taxon>Astyanax</taxon>
    </lineage>
</organism>
<evidence type="ECO:0000256" key="6">
    <source>
        <dbReference type="ARBA" id="ARBA00022771"/>
    </source>
</evidence>
<keyword evidence="6 12" id="KW-0863">Zinc-finger</keyword>
<evidence type="ECO:0000313" key="16">
    <source>
        <dbReference type="Proteomes" id="UP000694621"/>
    </source>
</evidence>
<comment type="subcellular location">
    <subcellularLocation>
        <location evidence="2">Nucleus</location>
    </subcellularLocation>
</comment>
<evidence type="ECO:0000256" key="4">
    <source>
        <dbReference type="ARBA" id="ARBA00022723"/>
    </source>
</evidence>
<evidence type="ECO:0000256" key="8">
    <source>
        <dbReference type="ARBA" id="ARBA00023015"/>
    </source>
</evidence>
<feature type="compositionally biased region" description="Polar residues" evidence="13">
    <location>
        <begin position="75"/>
        <end position="85"/>
    </location>
</feature>
<dbReference type="InterPro" id="IPR036236">
    <property type="entry name" value="Znf_C2H2_sf"/>
</dbReference>
<keyword evidence="9" id="KW-0238">DNA-binding</keyword>
<feature type="region of interest" description="Disordered" evidence="13">
    <location>
        <begin position="56"/>
        <end position="135"/>
    </location>
</feature>
<dbReference type="PROSITE" id="PS00028">
    <property type="entry name" value="ZINC_FINGER_C2H2_1"/>
    <property type="match status" value="2"/>
</dbReference>
<dbReference type="AlphaFoldDB" id="A0A8B9JFJ8"/>
<dbReference type="GO" id="GO:0008270">
    <property type="term" value="F:zinc ion binding"/>
    <property type="evidence" value="ECO:0007669"/>
    <property type="project" value="UniProtKB-KW"/>
</dbReference>
<comment type="similarity">
    <text evidence="3">Belongs to the krueppel C2H2-type zinc-finger protein family.</text>
</comment>
<evidence type="ECO:0000259" key="14">
    <source>
        <dbReference type="PROSITE" id="PS50157"/>
    </source>
</evidence>
<evidence type="ECO:0000313" key="15">
    <source>
        <dbReference type="Ensembl" id="ENSAMXP00005020807.1"/>
    </source>
</evidence>
<sequence length="135" mass="15386">MSDKPHHCTECGKTFNRRSHLQRHQRIHTGDMPYQCSTCGKSFNHQLHLEIHHRTHTGEKPYSCSQCGKSDFTPERNQSSPSAQSRPHGREAVSLLGVRQELHLAESSPGASANSHRREAVPLRRVWQDLQPNSF</sequence>
<dbReference type="FunFam" id="3.30.160.60:FF:000360">
    <property type="entry name" value="zinc finger protein 572"/>
    <property type="match status" value="1"/>
</dbReference>
<dbReference type="SMART" id="SM00355">
    <property type="entry name" value="ZnF_C2H2"/>
    <property type="match status" value="2"/>
</dbReference>
<feature type="domain" description="C2H2-type" evidence="14">
    <location>
        <begin position="34"/>
        <end position="61"/>
    </location>
</feature>
<keyword evidence="5" id="KW-0677">Repeat</keyword>
<evidence type="ECO:0000256" key="10">
    <source>
        <dbReference type="ARBA" id="ARBA00023163"/>
    </source>
</evidence>
<evidence type="ECO:0000256" key="3">
    <source>
        <dbReference type="ARBA" id="ARBA00006991"/>
    </source>
</evidence>
<dbReference type="InterPro" id="IPR050758">
    <property type="entry name" value="Znf_C2H2-type"/>
</dbReference>
<dbReference type="FunFam" id="3.30.160.60:FF:000100">
    <property type="entry name" value="Zinc finger 45-like"/>
    <property type="match status" value="1"/>
</dbReference>
<dbReference type="GO" id="GO:0005634">
    <property type="term" value="C:nucleus"/>
    <property type="evidence" value="ECO:0007669"/>
    <property type="project" value="UniProtKB-SubCell"/>
</dbReference>
<dbReference type="Proteomes" id="UP000694621">
    <property type="component" value="Unplaced"/>
</dbReference>
<evidence type="ECO:0000256" key="11">
    <source>
        <dbReference type="ARBA" id="ARBA00023242"/>
    </source>
</evidence>
<dbReference type="InterPro" id="IPR013087">
    <property type="entry name" value="Znf_C2H2_type"/>
</dbReference>
<feature type="domain" description="C2H2-type" evidence="14">
    <location>
        <begin position="6"/>
        <end position="33"/>
    </location>
</feature>
<evidence type="ECO:0000256" key="2">
    <source>
        <dbReference type="ARBA" id="ARBA00004123"/>
    </source>
</evidence>
<keyword evidence="7" id="KW-0862">Zinc</keyword>
<dbReference type="GO" id="GO:0003677">
    <property type="term" value="F:DNA binding"/>
    <property type="evidence" value="ECO:0007669"/>
    <property type="project" value="UniProtKB-KW"/>
</dbReference>
<dbReference type="Pfam" id="PF00096">
    <property type="entry name" value="zf-C2H2"/>
    <property type="match status" value="2"/>
</dbReference>
<evidence type="ECO:0000256" key="7">
    <source>
        <dbReference type="ARBA" id="ARBA00022833"/>
    </source>
</evidence>
<keyword evidence="8" id="KW-0805">Transcription regulation</keyword>
<evidence type="ECO:0000256" key="12">
    <source>
        <dbReference type="PROSITE-ProRule" id="PRU00042"/>
    </source>
</evidence>
<proteinExistence type="inferred from homology"/>
<name>A0A8B9JFJ8_ASTMX</name>
<dbReference type="FunFam" id="3.30.160.60:FF:000188">
    <property type="entry name" value="Zinc finger protein 787"/>
    <property type="match status" value="1"/>
</dbReference>
<evidence type="ECO:0000256" key="1">
    <source>
        <dbReference type="ARBA" id="ARBA00003767"/>
    </source>
</evidence>
<dbReference type="PROSITE" id="PS50157">
    <property type="entry name" value="ZINC_FINGER_C2H2_2"/>
    <property type="match status" value="2"/>
</dbReference>
<dbReference type="Ensembl" id="ENSAMXT00005022992.1">
    <property type="protein sequence ID" value="ENSAMXP00005020807.1"/>
    <property type="gene ID" value="ENSAMXG00005010745.1"/>
</dbReference>
<dbReference type="SUPFAM" id="SSF57667">
    <property type="entry name" value="beta-beta-alpha zinc fingers"/>
    <property type="match status" value="1"/>
</dbReference>
<evidence type="ECO:0000256" key="5">
    <source>
        <dbReference type="ARBA" id="ARBA00022737"/>
    </source>
</evidence>
<dbReference type="Gene3D" id="3.30.160.60">
    <property type="entry name" value="Classic Zinc Finger"/>
    <property type="match status" value="3"/>
</dbReference>